<evidence type="ECO:0000256" key="5">
    <source>
        <dbReference type="ARBA" id="ARBA00022691"/>
    </source>
</evidence>
<evidence type="ECO:0000256" key="3">
    <source>
        <dbReference type="ARBA" id="ARBA00022603"/>
    </source>
</evidence>
<name>A0A833JDX5_9BACT</name>
<dbReference type="InterPro" id="IPR004546">
    <property type="entry name" value="Restrct_endonuc_T1M"/>
</dbReference>
<keyword evidence="5" id="KW-0949">S-adenosyl-L-methionine</keyword>
<dbReference type="Pfam" id="PF02384">
    <property type="entry name" value="N6_Mtase"/>
    <property type="match status" value="1"/>
</dbReference>
<dbReference type="PRINTS" id="PR00507">
    <property type="entry name" value="N12N6MTFRASE"/>
</dbReference>
<evidence type="ECO:0000256" key="2">
    <source>
        <dbReference type="ARBA" id="ARBA00011900"/>
    </source>
</evidence>
<evidence type="ECO:0000259" key="8">
    <source>
        <dbReference type="Pfam" id="PF02384"/>
    </source>
</evidence>
<proteinExistence type="inferred from homology"/>
<dbReference type="NCBIfam" id="TIGR00497">
    <property type="entry name" value="hsdM"/>
    <property type="match status" value="1"/>
</dbReference>
<dbReference type="PROSITE" id="PS00092">
    <property type="entry name" value="N6_MTASE"/>
    <property type="match status" value="1"/>
</dbReference>
<evidence type="ECO:0000256" key="1">
    <source>
        <dbReference type="ARBA" id="ARBA00006594"/>
    </source>
</evidence>
<dbReference type="InterPro" id="IPR022749">
    <property type="entry name" value="D12N6_MeTrfase_N"/>
</dbReference>
<dbReference type="InterPro" id="IPR003356">
    <property type="entry name" value="DNA_methylase_A-5"/>
</dbReference>
<comment type="catalytic activity">
    <reaction evidence="7">
        <text>a 2'-deoxyadenosine in DNA + S-adenosyl-L-methionine = an N(6)-methyl-2'-deoxyadenosine in DNA + S-adenosyl-L-homocysteine + H(+)</text>
        <dbReference type="Rhea" id="RHEA:15197"/>
        <dbReference type="Rhea" id="RHEA-COMP:12418"/>
        <dbReference type="Rhea" id="RHEA-COMP:12419"/>
        <dbReference type="ChEBI" id="CHEBI:15378"/>
        <dbReference type="ChEBI" id="CHEBI:57856"/>
        <dbReference type="ChEBI" id="CHEBI:59789"/>
        <dbReference type="ChEBI" id="CHEBI:90615"/>
        <dbReference type="ChEBI" id="CHEBI:90616"/>
        <dbReference type="EC" id="2.1.1.72"/>
    </reaction>
</comment>
<dbReference type="GO" id="GO:0009307">
    <property type="term" value="P:DNA restriction-modification system"/>
    <property type="evidence" value="ECO:0007669"/>
    <property type="project" value="UniProtKB-KW"/>
</dbReference>
<dbReference type="GO" id="GO:0008170">
    <property type="term" value="F:N-methyltransferase activity"/>
    <property type="evidence" value="ECO:0007669"/>
    <property type="project" value="InterPro"/>
</dbReference>
<dbReference type="GO" id="GO:0032259">
    <property type="term" value="P:methylation"/>
    <property type="evidence" value="ECO:0007669"/>
    <property type="project" value="UniProtKB-KW"/>
</dbReference>
<keyword evidence="6" id="KW-0680">Restriction system</keyword>
<accession>A0A833JDX5</accession>
<dbReference type="InterPro" id="IPR051537">
    <property type="entry name" value="DNA_Adenine_Mtase"/>
</dbReference>
<dbReference type="Proteomes" id="UP000442694">
    <property type="component" value="Unassembled WGS sequence"/>
</dbReference>
<dbReference type="GO" id="GO:0003677">
    <property type="term" value="F:DNA binding"/>
    <property type="evidence" value="ECO:0007669"/>
    <property type="project" value="InterPro"/>
</dbReference>
<dbReference type="InterPro" id="IPR002052">
    <property type="entry name" value="DNA_methylase_N6_adenine_CS"/>
</dbReference>
<organism evidence="10 11">
    <name type="scientific">Fluviispira multicolorata</name>
    <dbReference type="NCBI Taxonomy" id="2654512"/>
    <lineage>
        <taxon>Bacteria</taxon>
        <taxon>Pseudomonadati</taxon>
        <taxon>Bdellovibrionota</taxon>
        <taxon>Oligoflexia</taxon>
        <taxon>Silvanigrellales</taxon>
        <taxon>Silvanigrellaceae</taxon>
        <taxon>Fluviispira</taxon>
    </lineage>
</organism>
<dbReference type="InterPro" id="IPR029063">
    <property type="entry name" value="SAM-dependent_MTases_sf"/>
</dbReference>
<dbReference type="PANTHER" id="PTHR42933">
    <property type="entry name" value="SLR6095 PROTEIN"/>
    <property type="match status" value="1"/>
</dbReference>
<dbReference type="InterPro" id="IPR038333">
    <property type="entry name" value="T1MK-like_N_sf"/>
</dbReference>
<evidence type="ECO:0000313" key="11">
    <source>
        <dbReference type="Proteomes" id="UP000442694"/>
    </source>
</evidence>
<reference evidence="10 11" key="1">
    <citation type="submission" date="2019-10" db="EMBL/GenBank/DDBJ databases">
        <title>New genus of Silvanigrellaceae.</title>
        <authorList>
            <person name="Pitt A."/>
            <person name="Hahn M.W."/>
        </authorList>
    </citation>
    <scope>NUCLEOTIDE SEQUENCE [LARGE SCALE GENOMIC DNA]</scope>
    <source>
        <strain evidence="10 11">33A1-SZDP</strain>
    </source>
</reference>
<comment type="similarity">
    <text evidence="1">Belongs to the N(4)/N(6)-methyltransferase family.</text>
</comment>
<dbReference type="Pfam" id="PF12161">
    <property type="entry name" value="HsdM_N"/>
    <property type="match status" value="1"/>
</dbReference>
<dbReference type="GO" id="GO:0009007">
    <property type="term" value="F:site-specific DNA-methyltransferase (adenine-specific) activity"/>
    <property type="evidence" value="ECO:0007669"/>
    <property type="project" value="UniProtKB-EC"/>
</dbReference>
<evidence type="ECO:0000256" key="7">
    <source>
        <dbReference type="ARBA" id="ARBA00047942"/>
    </source>
</evidence>
<evidence type="ECO:0000259" key="9">
    <source>
        <dbReference type="Pfam" id="PF12161"/>
    </source>
</evidence>
<dbReference type="RefSeq" id="WP_152213557.1">
    <property type="nucleotide sequence ID" value="NZ_WFLN01000008.1"/>
</dbReference>
<dbReference type="AlphaFoldDB" id="A0A833JDX5"/>
<keyword evidence="3 10" id="KW-0489">Methyltransferase</keyword>
<comment type="caution">
    <text evidence="10">The sequence shown here is derived from an EMBL/GenBank/DDBJ whole genome shotgun (WGS) entry which is preliminary data.</text>
</comment>
<evidence type="ECO:0000256" key="4">
    <source>
        <dbReference type="ARBA" id="ARBA00022679"/>
    </source>
</evidence>
<sequence>MKEVKYVTQEEINSILWKACDTFRGILNSATYMNYLLPMLFLKYISDSWELKYEDTEEDTLSEINFKKNRLKLERFILPNKCHFNDIYDQRNTKEIGKIINNVFHKVEEANKEKLTGVFRNIDFNSEALLGQSKERNLRLKNLLEDFNSPKLNLRQCLIGNQDIIGNAYEYLIYKFAAGAGQKAGEFYTPSEVSELIAQLIDLKEGETICDPTCGSGSLLIKCANQLVKKGIYNFHLYGQEINGQTYALAKMNMFLHNVVHAHIEWCDSIRNPKLVKNNKIMKFDVLVANPPFSLEKWGIEQASTDIYNRFHRGLPPKSKGDYAFISHMIESMNEKSGRIAMIVSHGVLFRGSTEKKIRRKLIEENLLDAVIGLPDNLFYGTIIPAVILIFKKNKSNSSILFIDASFEFNSEKKKNALRQKDIEKILIAYEKRETIKGFSYNASFSEIEENDFNLNISHFVNNSKDTCEIDIISIQHEINKLEKECAGAHSAMNRQLIELGFKL</sequence>
<dbReference type="PANTHER" id="PTHR42933:SF3">
    <property type="entry name" value="TYPE I RESTRICTION ENZYME MJAVIII METHYLASE SUBUNIT"/>
    <property type="match status" value="1"/>
</dbReference>
<feature type="domain" description="N6 adenine-specific DNA methyltransferase N-terminal" evidence="9">
    <location>
        <begin position="12"/>
        <end position="147"/>
    </location>
</feature>
<feature type="domain" description="DNA methylase adenine-specific" evidence="8">
    <location>
        <begin position="161"/>
        <end position="465"/>
    </location>
</feature>
<dbReference type="EMBL" id="WFLN01000008">
    <property type="protein sequence ID" value="KAB8029216.1"/>
    <property type="molecule type" value="Genomic_DNA"/>
</dbReference>
<protein>
    <recommendedName>
        <fullName evidence="2">site-specific DNA-methyltransferase (adenine-specific)</fullName>
        <ecNumber evidence="2">2.1.1.72</ecNumber>
    </recommendedName>
</protein>
<keyword evidence="4 10" id="KW-0808">Transferase</keyword>
<evidence type="ECO:0000313" key="10">
    <source>
        <dbReference type="EMBL" id="KAB8029216.1"/>
    </source>
</evidence>
<dbReference type="SUPFAM" id="SSF53335">
    <property type="entry name" value="S-adenosyl-L-methionine-dependent methyltransferases"/>
    <property type="match status" value="1"/>
</dbReference>
<dbReference type="Gene3D" id="3.40.50.150">
    <property type="entry name" value="Vaccinia Virus protein VP39"/>
    <property type="match status" value="1"/>
</dbReference>
<keyword evidence="11" id="KW-1185">Reference proteome</keyword>
<dbReference type="Gene3D" id="1.20.1260.30">
    <property type="match status" value="1"/>
</dbReference>
<evidence type="ECO:0000256" key="6">
    <source>
        <dbReference type="ARBA" id="ARBA00022747"/>
    </source>
</evidence>
<dbReference type="EC" id="2.1.1.72" evidence="2"/>
<gene>
    <name evidence="10" type="ORF">GCL57_11820</name>
</gene>